<dbReference type="SUPFAM" id="SSF46785">
    <property type="entry name" value="Winged helix' DNA-binding domain"/>
    <property type="match status" value="1"/>
</dbReference>
<dbReference type="SUPFAM" id="SSF53822">
    <property type="entry name" value="Periplasmic binding protein-like I"/>
    <property type="match status" value="1"/>
</dbReference>
<keyword evidence="3" id="KW-0804">Transcription</keyword>
<keyword evidence="2" id="KW-0238">DNA-binding</keyword>
<dbReference type="PANTHER" id="PTHR30146">
    <property type="entry name" value="LACI-RELATED TRANSCRIPTIONAL REPRESSOR"/>
    <property type="match status" value="1"/>
</dbReference>
<organism evidence="5 6">
    <name type="scientific">Mucisphaera calidilacus</name>
    <dbReference type="NCBI Taxonomy" id="2527982"/>
    <lineage>
        <taxon>Bacteria</taxon>
        <taxon>Pseudomonadati</taxon>
        <taxon>Planctomycetota</taxon>
        <taxon>Phycisphaerae</taxon>
        <taxon>Phycisphaerales</taxon>
        <taxon>Phycisphaeraceae</taxon>
        <taxon>Mucisphaera</taxon>
    </lineage>
</organism>
<evidence type="ECO:0000256" key="2">
    <source>
        <dbReference type="ARBA" id="ARBA00023125"/>
    </source>
</evidence>
<dbReference type="Pfam" id="PF00392">
    <property type="entry name" value="GntR"/>
    <property type="match status" value="1"/>
</dbReference>
<evidence type="ECO:0000256" key="3">
    <source>
        <dbReference type="ARBA" id="ARBA00023163"/>
    </source>
</evidence>
<evidence type="ECO:0000313" key="6">
    <source>
        <dbReference type="Proteomes" id="UP000320386"/>
    </source>
</evidence>
<proteinExistence type="predicted"/>
<dbReference type="InterPro" id="IPR028082">
    <property type="entry name" value="Peripla_BP_I"/>
</dbReference>
<dbReference type="SMART" id="SM00345">
    <property type="entry name" value="HTH_GNTR"/>
    <property type="match status" value="1"/>
</dbReference>
<reference evidence="5 6" key="1">
    <citation type="submission" date="2019-02" db="EMBL/GenBank/DDBJ databases">
        <title>Deep-cultivation of Planctomycetes and their phenomic and genomic characterization uncovers novel biology.</title>
        <authorList>
            <person name="Wiegand S."/>
            <person name="Jogler M."/>
            <person name="Boedeker C."/>
            <person name="Pinto D."/>
            <person name="Vollmers J."/>
            <person name="Rivas-Marin E."/>
            <person name="Kohn T."/>
            <person name="Peeters S.H."/>
            <person name="Heuer A."/>
            <person name="Rast P."/>
            <person name="Oberbeckmann S."/>
            <person name="Bunk B."/>
            <person name="Jeske O."/>
            <person name="Meyerdierks A."/>
            <person name="Storesund J.E."/>
            <person name="Kallscheuer N."/>
            <person name="Luecker S."/>
            <person name="Lage O.M."/>
            <person name="Pohl T."/>
            <person name="Merkel B.J."/>
            <person name="Hornburger P."/>
            <person name="Mueller R.-W."/>
            <person name="Bruemmer F."/>
            <person name="Labrenz M."/>
            <person name="Spormann A.M."/>
            <person name="Op den Camp H."/>
            <person name="Overmann J."/>
            <person name="Amann R."/>
            <person name="Jetten M.S.M."/>
            <person name="Mascher T."/>
            <person name="Medema M.H."/>
            <person name="Devos D.P."/>
            <person name="Kaster A.-K."/>
            <person name="Ovreas L."/>
            <person name="Rohde M."/>
            <person name="Galperin M.Y."/>
            <person name="Jogler C."/>
        </authorList>
    </citation>
    <scope>NUCLEOTIDE SEQUENCE [LARGE SCALE GENOMIC DNA]</scope>
    <source>
        <strain evidence="5 6">Pan265</strain>
    </source>
</reference>
<dbReference type="Gene3D" id="3.40.50.2300">
    <property type="match status" value="2"/>
</dbReference>
<dbReference type="PANTHER" id="PTHR30146:SF109">
    <property type="entry name" value="HTH-TYPE TRANSCRIPTIONAL REGULATOR GALS"/>
    <property type="match status" value="1"/>
</dbReference>
<dbReference type="InterPro" id="IPR046335">
    <property type="entry name" value="LacI/GalR-like_sensor"/>
</dbReference>
<dbReference type="Gene3D" id="1.10.10.10">
    <property type="entry name" value="Winged helix-like DNA-binding domain superfamily/Winged helix DNA-binding domain"/>
    <property type="match status" value="1"/>
</dbReference>
<evidence type="ECO:0000259" key="4">
    <source>
        <dbReference type="PROSITE" id="PS50949"/>
    </source>
</evidence>
<dbReference type="InterPro" id="IPR036390">
    <property type="entry name" value="WH_DNA-bd_sf"/>
</dbReference>
<protein>
    <submittedName>
        <fullName evidence="5">Catabolite control protein A</fullName>
    </submittedName>
</protein>
<accession>A0A518BUN2</accession>
<evidence type="ECO:0000256" key="1">
    <source>
        <dbReference type="ARBA" id="ARBA00023015"/>
    </source>
</evidence>
<feature type="domain" description="HTH gntR-type" evidence="4">
    <location>
        <begin position="16"/>
        <end position="84"/>
    </location>
</feature>
<keyword evidence="1" id="KW-0805">Transcription regulation</keyword>
<dbReference type="InterPro" id="IPR000524">
    <property type="entry name" value="Tscrpt_reg_HTH_GntR"/>
</dbReference>
<dbReference type="PRINTS" id="PR00035">
    <property type="entry name" value="HTHGNTR"/>
</dbReference>
<name>A0A518BUN2_9BACT</name>
<evidence type="ECO:0000313" key="5">
    <source>
        <dbReference type="EMBL" id="QDU70634.1"/>
    </source>
</evidence>
<dbReference type="GO" id="GO:0003700">
    <property type="term" value="F:DNA-binding transcription factor activity"/>
    <property type="evidence" value="ECO:0007669"/>
    <property type="project" value="InterPro"/>
</dbReference>
<sequence>MSKARFHAVIDPNKPVSLARQVHDVLREHIEGELIGHGEQLPSMRQLSEEMSVSMAVVRQAINDLTADGYLRVDARRGVFVSKPDFKVHDIALLLPMVCSHYVTRLMKGVHDGLSGTHYRLVIEAAEANFDEQMNILSRLDRAFVSGVIIVPPPFKRYAEAIQTLRERGLPCVQSLITVDESNSAPAVVTDEFEMGRQAIALLTDAGHRQIGVLDNNTDARTSGELRLGMGSALAEIGRKLSDVPVVEGNAATLDGENPFEDGIRTAEVILERYPELTALVAVTPNRAAGALLAARRRGIRVPEDLSIVGMGGDMEGLGLMDQGITMLDRPTEAIGRRSVFLLQQLIEGDQPTYRSVQLQPVLRERGSIGAPRGSV</sequence>
<dbReference type="AlphaFoldDB" id="A0A518BUN2"/>
<dbReference type="CDD" id="cd07377">
    <property type="entry name" value="WHTH_GntR"/>
    <property type="match status" value="1"/>
</dbReference>
<dbReference type="Pfam" id="PF13377">
    <property type="entry name" value="Peripla_BP_3"/>
    <property type="match status" value="1"/>
</dbReference>
<dbReference type="PROSITE" id="PS50949">
    <property type="entry name" value="HTH_GNTR"/>
    <property type="match status" value="1"/>
</dbReference>
<keyword evidence="6" id="KW-1185">Reference proteome</keyword>
<dbReference type="KEGG" id="mcad:Pan265_04620"/>
<dbReference type="RefSeq" id="WP_145444794.1">
    <property type="nucleotide sequence ID" value="NZ_CP036280.1"/>
</dbReference>
<dbReference type="Proteomes" id="UP000320386">
    <property type="component" value="Chromosome"/>
</dbReference>
<gene>
    <name evidence="5" type="primary">ccpA_2</name>
    <name evidence="5" type="ORF">Pan265_04620</name>
</gene>
<dbReference type="InterPro" id="IPR036388">
    <property type="entry name" value="WH-like_DNA-bd_sf"/>
</dbReference>
<dbReference type="CDD" id="cd06267">
    <property type="entry name" value="PBP1_LacI_sugar_binding-like"/>
    <property type="match status" value="1"/>
</dbReference>
<dbReference type="EMBL" id="CP036280">
    <property type="protein sequence ID" value="QDU70634.1"/>
    <property type="molecule type" value="Genomic_DNA"/>
</dbReference>
<dbReference type="GO" id="GO:0000976">
    <property type="term" value="F:transcription cis-regulatory region binding"/>
    <property type="evidence" value="ECO:0007669"/>
    <property type="project" value="TreeGrafter"/>
</dbReference>
<dbReference type="OrthoDB" id="269117at2"/>